<comment type="similarity">
    <text evidence="2">Belongs to the glycosyl hydrolase 16 family.</text>
</comment>
<evidence type="ECO:0000256" key="4">
    <source>
        <dbReference type="ARBA" id="ARBA00022801"/>
    </source>
</evidence>
<dbReference type="Gene3D" id="2.60.120.200">
    <property type="match status" value="1"/>
</dbReference>
<dbReference type="OMA" id="FKNAYWL"/>
<accession>A0A0F9ZG56</accession>
<feature type="domain" description="GH16" evidence="7">
    <location>
        <begin position="33"/>
        <end position="285"/>
    </location>
</feature>
<dbReference type="InterPro" id="IPR013320">
    <property type="entry name" value="ConA-like_dom_sf"/>
</dbReference>
<dbReference type="FunFam" id="2.60.120.200:FF:000114">
    <property type="entry name" value="Probable endo-1,3(4)-beta-glucanase NFIA_089530"/>
    <property type="match status" value="1"/>
</dbReference>
<dbReference type="GO" id="GO:0052861">
    <property type="term" value="F:endo-1,3(4)-beta-glucanase activity"/>
    <property type="evidence" value="ECO:0007669"/>
    <property type="project" value="UniProtKB-EC"/>
</dbReference>
<proteinExistence type="inferred from homology"/>
<reference evidence="9" key="1">
    <citation type="journal article" date="2015" name="Genome Announc.">
        <title>Draft whole-genome sequence of the biocontrol agent Trichoderma harzianum T6776.</title>
        <authorList>
            <person name="Baroncelli R."/>
            <person name="Piaggeschi G."/>
            <person name="Fiorini L."/>
            <person name="Bertolini E."/>
            <person name="Zapparata A."/>
            <person name="Pe M.E."/>
            <person name="Sarrocco S."/>
            <person name="Vannacci G."/>
        </authorList>
    </citation>
    <scope>NUCLEOTIDE SEQUENCE [LARGE SCALE GENOMIC DNA]</scope>
    <source>
        <strain evidence="9">T6776</strain>
    </source>
</reference>
<evidence type="ECO:0000256" key="6">
    <source>
        <dbReference type="SAM" id="SignalP"/>
    </source>
</evidence>
<dbReference type="AlphaFoldDB" id="A0A0F9ZG56"/>
<dbReference type="InterPro" id="IPR050546">
    <property type="entry name" value="Glycosyl_Hydrlase_16"/>
</dbReference>
<organism evidence="8 9">
    <name type="scientific">Trichoderma harzianum</name>
    <name type="common">Hypocrea lixii</name>
    <dbReference type="NCBI Taxonomy" id="5544"/>
    <lineage>
        <taxon>Eukaryota</taxon>
        <taxon>Fungi</taxon>
        <taxon>Dikarya</taxon>
        <taxon>Ascomycota</taxon>
        <taxon>Pezizomycotina</taxon>
        <taxon>Sordariomycetes</taxon>
        <taxon>Hypocreomycetidae</taxon>
        <taxon>Hypocreales</taxon>
        <taxon>Hypocreaceae</taxon>
        <taxon>Trichoderma</taxon>
    </lineage>
</organism>
<evidence type="ECO:0000256" key="1">
    <source>
        <dbReference type="ARBA" id="ARBA00000124"/>
    </source>
</evidence>
<dbReference type="PANTHER" id="PTHR10963:SF24">
    <property type="entry name" value="GLYCOSIDASE C21B10.07-RELATED"/>
    <property type="match status" value="1"/>
</dbReference>
<gene>
    <name evidence="8" type="ORF">THAR02_08597</name>
</gene>
<dbReference type="OrthoDB" id="192832at2759"/>
<protein>
    <recommendedName>
        <fullName evidence="3">endo-1,3(4)-beta-glucanase</fullName>
        <ecNumber evidence="3">3.2.1.6</ecNumber>
    </recommendedName>
</protein>
<evidence type="ECO:0000313" key="8">
    <source>
        <dbReference type="EMBL" id="KKO99306.1"/>
    </source>
</evidence>
<dbReference type="EC" id="3.2.1.6" evidence="3"/>
<dbReference type="PANTHER" id="PTHR10963">
    <property type="entry name" value="GLYCOSYL HYDROLASE-RELATED"/>
    <property type="match status" value="1"/>
</dbReference>
<sequence length="341" mass="36532">MYASRGLALSIAALFAGKGAFAQSSQYALDVTYDATNFFSHFDFYADSDPTHGFVEYVDAQTANSLGLAGTSIGGVFMGVDYTTKNPPKGRKSVRVSSQQSFTHGLFIADIAHMPGSICGVWPAFWMLGPDWPFSGEIDIIEGVNTQTTNSITLHTGPGFSVSNNGSTSSTQLLSSDCGPNNSNTGCGQSTADNQNYGDGFNAIRGGVYATEWTSEHIAVWFFPRTNIPVDITLGTPNPDGWGQPLAKFTGVNGCSIDNYFRNNQIVFDTTFCGDWAGQAWASNSECAALADTCEDYVSNNPSAFAKAFWLINSVSVYNQAPNIATRENALPKTSPKTFMA</sequence>
<dbReference type="EMBL" id="JOKZ01000338">
    <property type="protein sequence ID" value="KKO99306.1"/>
    <property type="molecule type" value="Genomic_DNA"/>
</dbReference>
<name>A0A0F9ZG56_TRIHA</name>
<feature type="chain" id="PRO_5002530813" description="endo-1,3(4)-beta-glucanase" evidence="6">
    <location>
        <begin position="23"/>
        <end position="341"/>
    </location>
</feature>
<dbReference type="Pfam" id="PF26113">
    <property type="entry name" value="GH16_XgeA"/>
    <property type="match status" value="1"/>
</dbReference>
<evidence type="ECO:0000313" key="9">
    <source>
        <dbReference type="Proteomes" id="UP000034112"/>
    </source>
</evidence>
<evidence type="ECO:0000256" key="5">
    <source>
        <dbReference type="ARBA" id="ARBA00023295"/>
    </source>
</evidence>
<evidence type="ECO:0000259" key="7">
    <source>
        <dbReference type="PROSITE" id="PS51762"/>
    </source>
</evidence>
<keyword evidence="5" id="KW-0326">Glycosidase</keyword>
<comment type="catalytic activity">
    <reaction evidence="1">
        <text>Endohydrolysis of (1-&gt;3)- or (1-&gt;4)-linkages in beta-D-glucans when the glucose residue whose reducing group is involved in the linkage to be hydrolyzed is itself substituted at C-3.</text>
        <dbReference type="EC" id="3.2.1.6"/>
    </reaction>
</comment>
<comment type="caution">
    <text evidence="8">The sequence shown here is derived from an EMBL/GenBank/DDBJ whole genome shotgun (WGS) entry which is preliminary data.</text>
</comment>
<dbReference type="GO" id="GO:0009251">
    <property type="term" value="P:glucan catabolic process"/>
    <property type="evidence" value="ECO:0007669"/>
    <property type="project" value="TreeGrafter"/>
</dbReference>
<feature type="signal peptide" evidence="6">
    <location>
        <begin position="1"/>
        <end position="22"/>
    </location>
</feature>
<keyword evidence="4" id="KW-0378">Hydrolase</keyword>
<dbReference type="InterPro" id="IPR000757">
    <property type="entry name" value="Beta-glucanase-like"/>
</dbReference>
<keyword evidence="6" id="KW-0732">Signal</keyword>
<evidence type="ECO:0000256" key="3">
    <source>
        <dbReference type="ARBA" id="ARBA00012599"/>
    </source>
</evidence>
<dbReference type="PROSITE" id="PS51762">
    <property type="entry name" value="GH16_2"/>
    <property type="match status" value="1"/>
</dbReference>
<dbReference type="SUPFAM" id="SSF49899">
    <property type="entry name" value="Concanavalin A-like lectins/glucanases"/>
    <property type="match status" value="1"/>
</dbReference>
<dbReference type="CDD" id="cd02181">
    <property type="entry name" value="GH16_fungal_Lam16A_glucanase"/>
    <property type="match status" value="1"/>
</dbReference>
<evidence type="ECO:0000256" key="2">
    <source>
        <dbReference type="ARBA" id="ARBA00006865"/>
    </source>
</evidence>
<dbReference type="Proteomes" id="UP000034112">
    <property type="component" value="Unassembled WGS sequence"/>
</dbReference>